<dbReference type="Pfam" id="PF13180">
    <property type="entry name" value="PDZ_2"/>
    <property type="match status" value="1"/>
</dbReference>
<dbReference type="InterPro" id="IPR009003">
    <property type="entry name" value="Peptidase_S1_PA"/>
</dbReference>
<sequence length="373" mass="38700">MTDSKIGRRRLLGLTGAAVLGGLAGCNTQTQSQSNTQTGSTSMSGDLSAETNLREQDTADTATNPYGEVYRDTIDSVVLVQPEGPRARGQGTGFLYDSNHVITNAHVTGEATTADIRFSQGEWRTGSVVGTDPHSDLAAIAIDSPPESVSPIPFIPGPATIGQRVVAIGNPFNLSGTVTSGIVSGVNRSIPAPTGFTIPDAIQTDAAVNPGNSGGPLMSLDGQVVAVINSGGGDNIAFGISAALTQRVIPRLIETGDFNHSYIGVRFESVTPEIARANGLKTPRGLLIVDVIDGAPADGILQSSDRQQIVDGTRVRVGGDVILGVGGQKILTTEDLGSYLALQTNPGETVPITVLRNGQRQTLTIELGQRPEQ</sequence>
<dbReference type="InterPro" id="IPR001940">
    <property type="entry name" value="Peptidase_S1C"/>
</dbReference>
<accession>G0LKF0</accession>
<dbReference type="Gene3D" id="2.30.42.10">
    <property type="match status" value="1"/>
</dbReference>
<dbReference type="InterPro" id="IPR051201">
    <property type="entry name" value="Chloro_Bact_Ser_Proteases"/>
</dbReference>
<dbReference type="InterPro" id="IPR001478">
    <property type="entry name" value="PDZ"/>
</dbReference>
<dbReference type="HOGENOM" id="CLU_020120_2_2_2"/>
<organism evidence="5 6">
    <name type="scientific">Haloquadratum walsbyi (strain DSM 16854 / JCM 12705 / C23)</name>
    <dbReference type="NCBI Taxonomy" id="768065"/>
    <lineage>
        <taxon>Archaea</taxon>
        <taxon>Methanobacteriati</taxon>
        <taxon>Methanobacteriota</taxon>
        <taxon>Stenosarchaea group</taxon>
        <taxon>Halobacteria</taxon>
        <taxon>Halobacteriales</taxon>
        <taxon>Haloferacaceae</taxon>
        <taxon>Haloquadratum</taxon>
    </lineage>
</organism>
<dbReference type="KEGG" id="hwc:Hqrw_1996"/>
<name>G0LKF0_HALWC</name>
<evidence type="ECO:0000313" key="5">
    <source>
        <dbReference type="EMBL" id="CCC39908.1"/>
    </source>
</evidence>
<evidence type="ECO:0000256" key="1">
    <source>
        <dbReference type="ARBA" id="ARBA00022670"/>
    </source>
</evidence>
<dbReference type="EMBL" id="FR746099">
    <property type="protein sequence ID" value="CCC39908.1"/>
    <property type="molecule type" value="Genomic_DNA"/>
</dbReference>
<reference evidence="5 6" key="1">
    <citation type="journal article" date="2011" name="PLoS ONE">
        <title>Haloquadratum walsbyi: limited diversity in a global pond.</title>
        <authorList>
            <person name="Dyall-Smith M."/>
            <person name="Pfeiffer F."/>
            <person name="Klee K."/>
            <person name="Palm P."/>
            <person name="Gross K."/>
            <person name="Schuster S.C."/>
            <person name="Rampp M."/>
            <person name="Oesterhelt D."/>
        </authorList>
    </citation>
    <scope>NUCLEOTIDE SEQUENCE [LARGE SCALE GENOMIC DNA]</scope>
    <source>
        <strain evidence="6">DSM 16854 / JCM 12705 / C23</strain>
    </source>
</reference>
<dbReference type="EC" id="3.4.21.-" evidence="5"/>
<dbReference type="AlphaFoldDB" id="G0LKF0"/>
<feature type="domain" description="PDZ" evidence="4">
    <location>
        <begin position="262"/>
        <end position="367"/>
    </location>
</feature>
<dbReference type="GO" id="GO:0006508">
    <property type="term" value="P:proteolysis"/>
    <property type="evidence" value="ECO:0007669"/>
    <property type="project" value="UniProtKB-KW"/>
</dbReference>
<dbReference type="GO" id="GO:0004252">
    <property type="term" value="F:serine-type endopeptidase activity"/>
    <property type="evidence" value="ECO:0007669"/>
    <property type="project" value="InterPro"/>
</dbReference>
<dbReference type="InterPro" id="IPR006311">
    <property type="entry name" value="TAT_signal"/>
</dbReference>
<dbReference type="PRINTS" id="PR00834">
    <property type="entry name" value="PROTEASES2C"/>
</dbReference>
<protein>
    <submittedName>
        <fullName evidence="5">Probable periplasmic serine protease</fullName>
        <ecNumber evidence="5">3.4.21.-</ecNumber>
    </submittedName>
</protein>
<dbReference type="PROSITE" id="PS51257">
    <property type="entry name" value="PROKAR_LIPOPROTEIN"/>
    <property type="match status" value="1"/>
</dbReference>
<dbReference type="PROSITE" id="PS51318">
    <property type="entry name" value="TAT"/>
    <property type="match status" value="1"/>
</dbReference>
<dbReference type="RefSeq" id="WP_014555659.1">
    <property type="nucleotide sequence ID" value="NC_017459.1"/>
</dbReference>
<evidence type="ECO:0000256" key="3">
    <source>
        <dbReference type="SAM" id="MobiDB-lite"/>
    </source>
</evidence>
<dbReference type="SUPFAM" id="SSF50494">
    <property type="entry name" value="Trypsin-like serine proteases"/>
    <property type="match status" value="1"/>
</dbReference>
<dbReference type="Gene3D" id="2.40.10.120">
    <property type="match status" value="1"/>
</dbReference>
<dbReference type="Pfam" id="PF13365">
    <property type="entry name" value="Trypsin_2"/>
    <property type="match status" value="1"/>
</dbReference>
<proteinExistence type="predicted"/>
<dbReference type="InterPro" id="IPR036034">
    <property type="entry name" value="PDZ_sf"/>
</dbReference>
<evidence type="ECO:0000313" key="6">
    <source>
        <dbReference type="Proteomes" id="UP000007954"/>
    </source>
</evidence>
<keyword evidence="2 5" id="KW-0378">Hydrolase</keyword>
<dbReference type="GeneID" id="12446717"/>
<evidence type="ECO:0000259" key="4">
    <source>
        <dbReference type="Pfam" id="PF13180"/>
    </source>
</evidence>
<feature type="compositionally biased region" description="Low complexity" evidence="3">
    <location>
        <begin position="26"/>
        <end position="45"/>
    </location>
</feature>
<dbReference type="PANTHER" id="PTHR43343:SF3">
    <property type="entry name" value="PROTEASE DO-LIKE 8, CHLOROPLASTIC"/>
    <property type="match status" value="1"/>
</dbReference>
<dbReference type="SUPFAM" id="SSF50156">
    <property type="entry name" value="PDZ domain-like"/>
    <property type="match status" value="1"/>
</dbReference>
<feature type="region of interest" description="Disordered" evidence="3">
    <location>
        <begin position="26"/>
        <end position="66"/>
    </location>
</feature>
<gene>
    <name evidence="5" type="primary">degP</name>
    <name evidence="5" type="ordered locus">Hqrw_1996</name>
</gene>
<evidence type="ECO:0000256" key="2">
    <source>
        <dbReference type="ARBA" id="ARBA00022801"/>
    </source>
</evidence>
<dbReference type="Proteomes" id="UP000007954">
    <property type="component" value="Chromosome"/>
</dbReference>
<keyword evidence="1 5" id="KW-0645">Protease</keyword>
<dbReference type="PANTHER" id="PTHR43343">
    <property type="entry name" value="PEPTIDASE S12"/>
    <property type="match status" value="1"/>
</dbReference>
<dbReference type="OrthoDB" id="350578at2157"/>